<evidence type="ECO:0000259" key="13">
    <source>
        <dbReference type="PROSITE" id="PS51371"/>
    </source>
</evidence>
<keyword evidence="4 12" id="KW-0808">Transferase</keyword>
<dbReference type="STRING" id="926569.ANT_10620"/>
<dbReference type="CDD" id="cd05398">
    <property type="entry name" value="NT_ClassII-CCAase"/>
    <property type="match status" value="1"/>
</dbReference>
<keyword evidence="11" id="KW-0129">CBS domain</keyword>
<reference evidence="14 15" key="1">
    <citation type="submission" date="2010-12" db="EMBL/GenBank/DDBJ databases">
        <title>Whole genome sequence of Anaerolinea thermophila UNI-1.</title>
        <authorList>
            <person name="Narita-Yamada S."/>
            <person name="Kishi E."/>
            <person name="Watanabe Y."/>
            <person name="Takasaki K."/>
            <person name="Ankai A."/>
            <person name="Oguchi A."/>
            <person name="Fukui S."/>
            <person name="Takahashi M."/>
            <person name="Yashiro I."/>
            <person name="Hosoyama A."/>
            <person name="Sekiguchi Y."/>
            <person name="Hanada S."/>
            <person name="Fujita N."/>
        </authorList>
    </citation>
    <scope>NUCLEOTIDE SEQUENCE [LARGE SCALE GENOMIC DNA]</scope>
    <source>
        <strain evidence="15">DSM 14523 / JCM 11388 / NBRC 100420 / UNI-1</strain>
    </source>
</reference>
<keyword evidence="9" id="KW-0460">Magnesium</keyword>
<dbReference type="InParanoid" id="E8N3T2"/>
<evidence type="ECO:0000256" key="1">
    <source>
        <dbReference type="ARBA" id="ARBA00001946"/>
    </source>
</evidence>
<dbReference type="KEGG" id="atm:ANT_10620"/>
<name>E8N3T2_ANATU</name>
<dbReference type="GO" id="GO:0008033">
    <property type="term" value="P:tRNA processing"/>
    <property type="evidence" value="ECO:0007669"/>
    <property type="project" value="UniProtKB-KW"/>
</dbReference>
<dbReference type="RefSeq" id="WP_013559486.1">
    <property type="nucleotide sequence ID" value="NC_014960.1"/>
</dbReference>
<dbReference type="Pfam" id="PF12627">
    <property type="entry name" value="PolyA_pol_RNAbd"/>
    <property type="match status" value="1"/>
</dbReference>
<evidence type="ECO:0000313" key="14">
    <source>
        <dbReference type="EMBL" id="BAJ63096.1"/>
    </source>
</evidence>
<dbReference type="eggNOG" id="COG0617">
    <property type="taxonomic scope" value="Bacteria"/>
</dbReference>
<dbReference type="InterPro" id="IPR002646">
    <property type="entry name" value="PolA_pol_head_dom"/>
</dbReference>
<comment type="cofactor">
    <cofactor evidence="1">
        <name>Mg(2+)</name>
        <dbReference type="ChEBI" id="CHEBI:18420"/>
    </cofactor>
</comment>
<dbReference type="GO" id="GO:0016779">
    <property type="term" value="F:nucleotidyltransferase activity"/>
    <property type="evidence" value="ECO:0007669"/>
    <property type="project" value="UniProtKB-KW"/>
</dbReference>
<dbReference type="SUPFAM" id="SSF54631">
    <property type="entry name" value="CBS-domain pair"/>
    <property type="match status" value="1"/>
</dbReference>
<dbReference type="InterPro" id="IPR046342">
    <property type="entry name" value="CBS_dom_sf"/>
</dbReference>
<keyword evidence="6" id="KW-0548">Nucleotidyltransferase</keyword>
<dbReference type="GO" id="GO:0046872">
    <property type="term" value="F:metal ion binding"/>
    <property type="evidence" value="ECO:0007669"/>
    <property type="project" value="UniProtKB-KW"/>
</dbReference>
<dbReference type="SUPFAM" id="SSF81891">
    <property type="entry name" value="Poly A polymerase C-terminal region-like"/>
    <property type="match status" value="1"/>
</dbReference>
<keyword evidence="7" id="KW-0479">Metal-binding</keyword>
<evidence type="ECO:0000256" key="8">
    <source>
        <dbReference type="ARBA" id="ARBA00022741"/>
    </source>
</evidence>
<dbReference type="OrthoDB" id="9805698at2"/>
<dbReference type="EMBL" id="AP012029">
    <property type="protein sequence ID" value="BAJ63096.1"/>
    <property type="molecule type" value="Genomic_DNA"/>
</dbReference>
<evidence type="ECO:0000256" key="7">
    <source>
        <dbReference type="ARBA" id="ARBA00022723"/>
    </source>
</evidence>
<dbReference type="Pfam" id="PF01368">
    <property type="entry name" value="DHH"/>
    <property type="match status" value="1"/>
</dbReference>
<dbReference type="InterPro" id="IPR038763">
    <property type="entry name" value="DHH_sf"/>
</dbReference>
<feature type="domain" description="CBS" evidence="13">
    <location>
        <begin position="322"/>
        <end position="377"/>
    </location>
</feature>
<sequence length="892" mass="100389">MHLIMTHEQADFDALAAMLGAYLMHEHAYPVLPRRLNRNVRAFLNLYGSDLPFVEIEDLPNEPVTAVTLVDTQSLVTLRGVSAKTRVQVVDHHTRRENLSPHWEVKIEPVGSCTCLFVEGLREHNGNLSPLHATLLLLGIYEDTGCLTYPSTTPRDAQAVGYLLERGANLEVANKFLNPALSAEQRRVYDLLLSMAETVEVGGLQVVLSAADAGEMVDEISSVAHKIRDLLDPDALFLLVRTPEGIRLVARSTTDRVDVSSIASRFGGGGHGRAAAALIRIPEGATLPYQESGESPLEAIKREILNVLPRFIRPAVTVSQIMSANPLTVPPKMTAGEALKWMERYGFEGYPVVEDGKVVGLLNRRAVERAVAHKLSTLTVTSLMEVGSVFVYPDDPIERVRDVMAQSGWGQVPVVDRQIGNVVGIVTRTDLLRHISGEVPVPGRRNLARELEESIPEGRLMLIKAVAAEARRLHQAVYIVGGFVRDLLLGRPSLDFDIVVEGDAIHLARSLEKRYGGRILPHTRFGTAKWTISPIREKLAGMLSEKNKIDPQELPEALDLISARREFYDYPTALPTVERSSIKLDLHRRDFTINTMAVRLDGHHFGDLYDYWGGLRDLEQKVVRVLHSLSFVDDPTRQLRAVRFEQRFDFHIEHRTLQLMDEGRPLIRHLSGDRLRHELNLILQEEKVFAMLARLQELGLLAAIHPAFGWDEGIRPAMQHVLREPLPESWEFPEKVANLPIRLALAYLVWLLPNPEGKGIAERLRLPATLQEHWQDARTLLENHQTFQDFSASQVVKVLDEIALPALYAVYLLVENKQLKEVLERYIYRWRFVYPQTTGDTLKAMGIPPGPEYREILWQLRAAWLDGRVNSVEEEQALLQCLLSSATRGNSR</sequence>
<dbReference type="Gene3D" id="3.90.1640.10">
    <property type="entry name" value="inorganic pyrophosphatase (n-terminal core)"/>
    <property type="match status" value="1"/>
</dbReference>
<dbReference type="eggNOG" id="COG0517">
    <property type="taxonomic scope" value="Bacteria"/>
</dbReference>
<dbReference type="InterPro" id="IPR052390">
    <property type="entry name" value="tRNA_nt/polyA_polymerase"/>
</dbReference>
<dbReference type="Gene3D" id="1.10.3090.10">
    <property type="entry name" value="cca-adding enzyme, domain 2"/>
    <property type="match status" value="1"/>
</dbReference>
<protein>
    <recommendedName>
        <fullName evidence="13">CBS domain-containing protein</fullName>
    </recommendedName>
</protein>
<dbReference type="Gene3D" id="3.10.580.10">
    <property type="entry name" value="CBS-domain"/>
    <property type="match status" value="1"/>
</dbReference>
<keyword evidence="5" id="KW-0819">tRNA processing</keyword>
<dbReference type="PANTHER" id="PTHR47788:SF1">
    <property type="entry name" value="A-ADDING TRNA NUCLEOTIDYLTRANSFERASE"/>
    <property type="match status" value="1"/>
</dbReference>
<organism evidence="14 15">
    <name type="scientific">Anaerolinea thermophila (strain DSM 14523 / JCM 11388 / NBRC 100420 / UNI-1)</name>
    <dbReference type="NCBI Taxonomy" id="926569"/>
    <lineage>
        <taxon>Bacteria</taxon>
        <taxon>Bacillati</taxon>
        <taxon>Chloroflexota</taxon>
        <taxon>Anaerolineae</taxon>
        <taxon>Anaerolineales</taxon>
        <taxon>Anaerolineaceae</taxon>
        <taxon>Anaerolinea</taxon>
    </lineage>
</organism>
<evidence type="ECO:0000256" key="12">
    <source>
        <dbReference type="RuleBase" id="RU003953"/>
    </source>
</evidence>
<dbReference type="SMART" id="SM00116">
    <property type="entry name" value="CBS"/>
    <property type="match status" value="2"/>
</dbReference>
<evidence type="ECO:0000313" key="15">
    <source>
        <dbReference type="Proteomes" id="UP000008922"/>
    </source>
</evidence>
<evidence type="ECO:0000256" key="5">
    <source>
        <dbReference type="ARBA" id="ARBA00022694"/>
    </source>
</evidence>
<evidence type="ECO:0000256" key="10">
    <source>
        <dbReference type="ARBA" id="ARBA00022884"/>
    </source>
</evidence>
<evidence type="ECO:0000256" key="9">
    <source>
        <dbReference type="ARBA" id="ARBA00022842"/>
    </source>
</evidence>
<dbReference type="PROSITE" id="PS51371">
    <property type="entry name" value="CBS"/>
    <property type="match status" value="2"/>
</dbReference>
<dbReference type="InterPro" id="IPR000644">
    <property type="entry name" value="CBS_dom"/>
</dbReference>
<proteinExistence type="inferred from homology"/>
<dbReference type="Gene3D" id="3.30.460.10">
    <property type="entry name" value="Beta Polymerase, domain 2"/>
    <property type="match status" value="1"/>
</dbReference>
<accession>E8N3T2</accession>
<dbReference type="Pfam" id="PF01743">
    <property type="entry name" value="PolyA_pol"/>
    <property type="match status" value="1"/>
</dbReference>
<dbReference type="eggNOG" id="COG0618">
    <property type="taxonomic scope" value="Bacteria"/>
</dbReference>
<dbReference type="GO" id="GO:0000166">
    <property type="term" value="F:nucleotide binding"/>
    <property type="evidence" value="ECO:0007669"/>
    <property type="project" value="UniProtKB-KW"/>
</dbReference>
<feature type="domain" description="CBS" evidence="13">
    <location>
        <begin position="384"/>
        <end position="441"/>
    </location>
</feature>
<dbReference type="InterPro" id="IPR001667">
    <property type="entry name" value="DDH_dom"/>
</dbReference>
<dbReference type="InterPro" id="IPR032828">
    <property type="entry name" value="PolyA_RNA-bd"/>
</dbReference>
<evidence type="ECO:0000256" key="2">
    <source>
        <dbReference type="ARBA" id="ARBA00007265"/>
    </source>
</evidence>
<keyword evidence="8" id="KW-0547">Nucleotide-binding</keyword>
<dbReference type="Gene3D" id="3.10.310.30">
    <property type="match status" value="1"/>
</dbReference>
<evidence type="ECO:0000256" key="11">
    <source>
        <dbReference type="PROSITE-ProRule" id="PRU00703"/>
    </source>
</evidence>
<keyword evidence="15" id="KW-1185">Reference proteome</keyword>
<evidence type="ECO:0000256" key="6">
    <source>
        <dbReference type="ARBA" id="ARBA00022695"/>
    </source>
</evidence>
<dbReference type="InterPro" id="IPR043519">
    <property type="entry name" value="NT_sf"/>
</dbReference>
<comment type="similarity">
    <text evidence="2 12">Belongs to the tRNA nucleotidyltransferase/poly(A) polymerase family.</text>
</comment>
<dbReference type="GO" id="GO:0000049">
    <property type="term" value="F:tRNA binding"/>
    <property type="evidence" value="ECO:0007669"/>
    <property type="project" value="UniProtKB-KW"/>
</dbReference>
<keyword evidence="3" id="KW-0820">tRNA-binding</keyword>
<dbReference type="SUPFAM" id="SSF64182">
    <property type="entry name" value="DHH phosphoesterases"/>
    <property type="match status" value="1"/>
</dbReference>
<dbReference type="Proteomes" id="UP000008922">
    <property type="component" value="Chromosome"/>
</dbReference>
<dbReference type="AlphaFoldDB" id="E8N3T2"/>
<gene>
    <name evidence="14" type="ordered locus">ANT_10620</name>
</gene>
<dbReference type="HOGENOM" id="CLU_015961_5_0_0"/>
<dbReference type="PANTHER" id="PTHR47788">
    <property type="entry name" value="POLYA POLYMERASE"/>
    <property type="match status" value="1"/>
</dbReference>
<evidence type="ECO:0000256" key="4">
    <source>
        <dbReference type="ARBA" id="ARBA00022679"/>
    </source>
</evidence>
<keyword evidence="10 12" id="KW-0694">RNA-binding</keyword>
<dbReference type="SUPFAM" id="SSF81301">
    <property type="entry name" value="Nucleotidyltransferase"/>
    <property type="match status" value="1"/>
</dbReference>
<dbReference type="Pfam" id="PF00571">
    <property type="entry name" value="CBS"/>
    <property type="match status" value="2"/>
</dbReference>
<evidence type="ECO:0000256" key="3">
    <source>
        <dbReference type="ARBA" id="ARBA00022555"/>
    </source>
</evidence>